<evidence type="ECO:0000256" key="2">
    <source>
        <dbReference type="SAM" id="MobiDB-lite"/>
    </source>
</evidence>
<evidence type="ECO:0000256" key="1">
    <source>
        <dbReference type="PROSITE-ProRule" id="PRU00047"/>
    </source>
</evidence>
<dbReference type="PROSITE" id="PS50158">
    <property type="entry name" value="ZF_CCHC"/>
    <property type="match status" value="1"/>
</dbReference>
<evidence type="ECO:0000259" key="4">
    <source>
        <dbReference type="PROSITE" id="PS50994"/>
    </source>
</evidence>
<keyword evidence="1" id="KW-0862">Zinc</keyword>
<gene>
    <name evidence="5" type="ORF">CBR_g34147</name>
</gene>
<evidence type="ECO:0000313" key="5">
    <source>
        <dbReference type="EMBL" id="GBG81966.1"/>
    </source>
</evidence>
<feature type="compositionally biased region" description="Acidic residues" evidence="2">
    <location>
        <begin position="1135"/>
        <end position="1163"/>
    </location>
</feature>
<evidence type="ECO:0008006" key="7">
    <source>
        <dbReference type="Google" id="ProtNLM"/>
    </source>
</evidence>
<dbReference type="GO" id="GO:0003676">
    <property type="term" value="F:nucleic acid binding"/>
    <property type="evidence" value="ECO:0007669"/>
    <property type="project" value="InterPro"/>
</dbReference>
<dbReference type="Gene3D" id="3.80.10.10">
    <property type="entry name" value="Ribonuclease Inhibitor"/>
    <property type="match status" value="1"/>
</dbReference>
<evidence type="ECO:0000259" key="3">
    <source>
        <dbReference type="PROSITE" id="PS50158"/>
    </source>
</evidence>
<organism evidence="5 6">
    <name type="scientific">Chara braunii</name>
    <name type="common">Braun's stonewort</name>
    <dbReference type="NCBI Taxonomy" id="69332"/>
    <lineage>
        <taxon>Eukaryota</taxon>
        <taxon>Viridiplantae</taxon>
        <taxon>Streptophyta</taxon>
        <taxon>Charophyceae</taxon>
        <taxon>Charales</taxon>
        <taxon>Characeae</taxon>
        <taxon>Chara</taxon>
    </lineage>
</organism>
<dbReference type="GO" id="GO:0008270">
    <property type="term" value="F:zinc ion binding"/>
    <property type="evidence" value="ECO:0007669"/>
    <property type="project" value="UniProtKB-KW"/>
</dbReference>
<dbReference type="GO" id="GO:0015074">
    <property type="term" value="P:DNA integration"/>
    <property type="evidence" value="ECO:0007669"/>
    <property type="project" value="InterPro"/>
</dbReference>
<feature type="compositionally biased region" description="Acidic residues" evidence="2">
    <location>
        <begin position="622"/>
        <end position="656"/>
    </location>
</feature>
<reference evidence="5 6" key="1">
    <citation type="journal article" date="2018" name="Cell">
        <title>The Chara Genome: Secondary Complexity and Implications for Plant Terrestrialization.</title>
        <authorList>
            <person name="Nishiyama T."/>
            <person name="Sakayama H."/>
            <person name="Vries J.D."/>
            <person name="Buschmann H."/>
            <person name="Saint-Marcoux D."/>
            <person name="Ullrich K.K."/>
            <person name="Haas F.B."/>
            <person name="Vanderstraeten L."/>
            <person name="Becker D."/>
            <person name="Lang D."/>
            <person name="Vosolsobe S."/>
            <person name="Rombauts S."/>
            <person name="Wilhelmsson P.K.I."/>
            <person name="Janitza P."/>
            <person name="Kern R."/>
            <person name="Heyl A."/>
            <person name="Rumpler F."/>
            <person name="Villalobos L.I.A.C."/>
            <person name="Clay J.M."/>
            <person name="Skokan R."/>
            <person name="Toyoda A."/>
            <person name="Suzuki Y."/>
            <person name="Kagoshima H."/>
            <person name="Schijlen E."/>
            <person name="Tajeshwar N."/>
            <person name="Catarino B."/>
            <person name="Hetherington A.J."/>
            <person name="Saltykova A."/>
            <person name="Bonnot C."/>
            <person name="Breuninger H."/>
            <person name="Symeonidi A."/>
            <person name="Radhakrishnan G.V."/>
            <person name="Van Nieuwerburgh F."/>
            <person name="Deforce D."/>
            <person name="Chang C."/>
            <person name="Karol K.G."/>
            <person name="Hedrich R."/>
            <person name="Ulvskov P."/>
            <person name="Glockner G."/>
            <person name="Delwiche C.F."/>
            <person name="Petrasek J."/>
            <person name="Van de Peer Y."/>
            <person name="Friml J."/>
            <person name="Beilby M."/>
            <person name="Dolan L."/>
            <person name="Kohara Y."/>
            <person name="Sugano S."/>
            <person name="Fujiyama A."/>
            <person name="Delaux P.-M."/>
            <person name="Quint M."/>
            <person name="TheiBen G."/>
            <person name="Hagemann M."/>
            <person name="Harholt J."/>
            <person name="Dunand C."/>
            <person name="Zachgo S."/>
            <person name="Langdale J."/>
            <person name="Maumus F."/>
            <person name="Straeten D.V.D."/>
            <person name="Gould S.B."/>
            <person name="Rensing S.A."/>
        </authorList>
    </citation>
    <scope>NUCLEOTIDE SEQUENCE [LARGE SCALE GENOMIC DNA]</scope>
    <source>
        <strain evidence="5 6">S276</strain>
    </source>
</reference>
<keyword evidence="6" id="KW-1185">Reference proteome</keyword>
<keyword evidence="1" id="KW-0863">Zinc-finger</keyword>
<accession>A0A388LI21</accession>
<feature type="domain" description="CCHC-type" evidence="3">
    <location>
        <begin position="296"/>
        <end position="311"/>
    </location>
</feature>
<dbReference type="InterPro" id="IPR001878">
    <property type="entry name" value="Znf_CCHC"/>
</dbReference>
<feature type="compositionally biased region" description="Basic and acidic residues" evidence="2">
    <location>
        <begin position="481"/>
        <end position="536"/>
    </location>
</feature>
<feature type="compositionally biased region" description="Basic and acidic residues" evidence="2">
    <location>
        <begin position="1205"/>
        <end position="1216"/>
    </location>
</feature>
<feature type="region of interest" description="Disordered" evidence="2">
    <location>
        <begin position="1066"/>
        <end position="1256"/>
    </location>
</feature>
<dbReference type="EMBL" id="BFEA01000392">
    <property type="protein sequence ID" value="GBG81966.1"/>
    <property type="molecule type" value="Genomic_DNA"/>
</dbReference>
<proteinExistence type="predicted"/>
<dbReference type="Gramene" id="GBG81966">
    <property type="protein sequence ID" value="GBG81966"/>
    <property type="gene ID" value="CBR_g34147"/>
</dbReference>
<feature type="compositionally biased region" description="Basic and acidic residues" evidence="2">
    <location>
        <begin position="444"/>
        <end position="472"/>
    </location>
</feature>
<dbReference type="InterPro" id="IPR036397">
    <property type="entry name" value="RNaseH_sf"/>
</dbReference>
<dbReference type="SUPFAM" id="SSF53098">
    <property type="entry name" value="Ribonuclease H-like"/>
    <property type="match status" value="1"/>
</dbReference>
<feature type="region of interest" description="Disordered" evidence="2">
    <location>
        <begin position="436"/>
        <end position="659"/>
    </location>
</feature>
<feature type="compositionally biased region" description="Polar residues" evidence="2">
    <location>
        <begin position="28"/>
        <end position="45"/>
    </location>
</feature>
<dbReference type="InterPro" id="IPR050951">
    <property type="entry name" value="Retrovirus_Pol_polyprotein"/>
</dbReference>
<dbReference type="InterPro" id="IPR012337">
    <property type="entry name" value="RNaseH-like_sf"/>
</dbReference>
<feature type="compositionally biased region" description="Basic and acidic residues" evidence="2">
    <location>
        <begin position="568"/>
        <end position="583"/>
    </location>
</feature>
<dbReference type="PANTHER" id="PTHR37984">
    <property type="entry name" value="PROTEIN CBG26694"/>
    <property type="match status" value="1"/>
</dbReference>
<dbReference type="PROSITE" id="PS50994">
    <property type="entry name" value="INTEGRASE"/>
    <property type="match status" value="1"/>
</dbReference>
<dbReference type="InterPro" id="IPR001584">
    <property type="entry name" value="Integrase_cat-core"/>
</dbReference>
<dbReference type="PANTHER" id="PTHR37984:SF5">
    <property type="entry name" value="PROTEIN NYNRIN-LIKE"/>
    <property type="match status" value="1"/>
</dbReference>
<comment type="caution">
    <text evidence="5">The sequence shown here is derived from an EMBL/GenBank/DDBJ whole genome shotgun (WGS) entry which is preliminary data.</text>
</comment>
<keyword evidence="1" id="KW-0479">Metal-binding</keyword>
<feature type="compositionally biased region" description="Basic and acidic residues" evidence="2">
    <location>
        <begin position="1177"/>
        <end position="1186"/>
    </location>
</feature>
<evidence type="ECO:0000313" key="6">
    <source>
        <dbReference type="Proteomes" id="UP000265515"/>
    </source>
</evidence>
<feature type="domain" description="Integrase catalytic" evidence="4">
    <location>
        <begin position="1272"/>
        <end position="1433"/>
    </location>
</feature>
<feature type="compositionally biased region" description="Gly residues" evidence="2">
    <location>
        <begin position="1076"/>
        <end position="1089"/>
    </location>
</feature>
<dbReference type="OrthoDB" id="1936518at2759"/>
<protein>
    <recommendedName>
        <fullName evidence="7">Integrase catalytic domain-containing protein</fullName>
    </recommendedName>
</protein>
<feature type="compositionally biased region" description="Acidic residues" evidence="2">
    <location>
        <begin position="1116"/>
        <end position="1127"/>
    </location>
</feature>
<dbReference type="InterPro" id="IPR032675">
    <property type="entry name" value="LRR_dom_sf"/>
</dbReference>
<dbReference type="Proteomes" id="UP000265515">
    <property type="component" value="Unassembled WGS sequence"/>
</dbReference>
<sequence>MAISYSRAAQRAMSGKEKRDFAKGQGGASMSHSGQMPSQSGTSSKMGVAKPRTLGQKAMEFLLEKTQIKAEVKVTREVIKGEGGKEEEVDVWEYPEEDIQSLNDLYEKHAVLFNFSGRSRELSLNEKRRWVMDRLIAMEDVPGKEPEVSYHRRGRFAVMIVCVDPTYAQYLTSIGLLKCKGSVVTIQPWKPPRPPQAEASRHRQSMLRNHFWVQFDNLSEGMHSFVQSRLEAEYPNNPIIEWLPANPDFLTPNHDARVACLEVTSGAPPRFPDQWIFRKSGQRVTVFISSKTNPFCFKCSGRGHLGSSCPQGGLGEAGGKRMALKQSIMQECENKPGVWYINAAQYRGWIFDDNLENPKWVWVMKEEPTVKPDIYPPYDSRWRHTGAKRMEDKETGFLIKPMLEEEVMQDVEQKLMRELHEVGKNAELAFLENAKARAQQQGQERGKEERSREMEEGKGDNMDCEQGGKGRTEGGSTSTKRKGEARGEDGSNTQERDTVGEKETKDPIRKEGTTKEEEGEGRTSKESSGSSRKESEADSSSHGAASKGSRAGEEGTGMAGEREEDLTDNDHQEGSSQYEEDKSGSQGAQGHETLEDEERVRERARRGMQNVENMTVEQILQAEEDQRESSADTESEASSEEDEEEEEEDQEDSDVEDWTRERWIKEVEQLEWGRTIECEIRLAHHKHLRNLQQATQAGEDITSENRFELLRREGEINEFYASQYARKSCTVRNEIHIHQEEYGRLFQWPKSYIARKGRGTVVETIPYGLLGGELGAEWVARCTAVAVKMEAFVWKPDFLEKRETHLQESKEHQKTKLKIEKKLQGVKAAWWAPAANNHSTGVVIIQNQRATTSDRIRITEARVDEEEGRWVKVNFELHEEPYTLDAAMMTGHWVKFQSRCSDDDRAFYSGEKSSNGAIADKQEETSWNIVSRPLAIPQSKRKRKREKESTMTGAEAQGPLAASAMPLGDLLVSGALRLANRFIGDDGCSALLKRLKHTDRVTELDLSGCNIVRGEDLGNILRTLPSLRKWVGVRGGEGRGGGTGRGGWGVIPLRLAGRHSGGLGYGVGRVGEEGQGEGGGGGGGGGADGRGGDHAGPRGKDKSAGSLGASEVEVITLEEEEEEETSDEAGSYNEYSEEESGGEEEEEDQEEEEEESESEAFSEEVDRAETQEEDPEAACRREERATGKQPLEFASGVDLSIPNDPAKDPEPPKNDDGDLVAETSSAPARRRPSTSGHPPVRARTDAGHRASSPVLILSKPDLAKTDKISQWSTPLPTTTEGYLVHRDLAFTPVSTDGYKYILDARDNLSGFVETVALKKKIGRSVAGWIEDFYLRHSFVRRFIADNETEFVNEEVLGMLKRLCVPMKLIEPYHSEANAPVERGHRTLKNTIAKLAAYHLGNWPRYLKQAVFAENMTPKRTTGCIPAELWYGREIDFPVEALVPTCNRLDDDPQMTTEELIEARCQQILKNEEVVEDIASRVLDNRMRDKARWNQVKNVRKEPLQVGEMVLLRNSARENTWSGQLGRRFKGPYRVAKRVELNTFELEDLDGTGLKGSVPGQRLVRFLSWDSVEQWLQEAEDKETEEPQAKD</sequence>
<dbReference type="Gene3D" id="3.30.420.10">
    <property type="entry name" value="Ribonuclease H-like superfamily/Ribonuclease H"/>
    <property type="match status" value="1"/>
</dbReference>
<name>A0A388LI21_CHABU</name>
<feature type="compositionally biased region" description="Basic and acidic residues" evidence="2">
    <location>
        <begin position="1090"/>
        <end position="1103"/>
    </location>
</feature>
<feature type="region of interest" description="Disordered" evidence="2">
    <location>
        <begin position="1"/>
        <end position="49"/>
    </location>
</feature>